<keyword evidence="2" id="KW-1185">Reference proteome</keyword>
<proteinExistence type="predicted"/>
<dbReference type="RefSeq" id="XP_062632636.1">
    <property type="nucleotide sequence ID" value="XM_062778699.1"/>
</dbReference>
<dbReference type="AlphaFoldDB" id="A0AAN6ZHE2"/>
<dbReference type="EMBL" id="MU853674">
    <property type="protein sequence ID" value="KAK4139265.1"/>
    <property type="molecule type" value="Genomic_DNA"/>
</dbReference>
<accession>A0AAN6ZHE2</accession>
<sequence length="197" mass="22254">LEIRNARSNASLLADFNLECLGLACRPAELQALLMPFTLKSTRKIVHVRQTGQHHTPGKDYKSRALLSANKLVNQGIEVEKVTTTKGKVTVPYSDLQNVLDPTFKKFLKLAFGPKGISSLQVVVFGDFSHYRYGLFTHNLFICRSNKEEGAGGETFQVFDARDREHAERWEEYLDPQEDFFIACPTGPYVPIEGQVY</sequence>
<gene>
    <name evidence="1" type="ORF">C8A04DRAFT_16008</name>
</gene>
<organism evidence="1 2">
    <name type="scientific">Dichotomopilus funicola</name>
    <dbReference type="NCBI Taxonomy" id="1934379"/>
    <lineage>
        <taxon>Eukaryota</taxon>
        <taxon>Fungi</taxon>
        <taxon>Dikarya</taxon>
        <taxon>Ascomycota</taxon>
        <taxon>Pezizomycotina</taxon>
        <taxon>Sordariomycetes</taxon>
        <taxon>Sordariomycetidae</taxon>
        <taxon>Sordariales</taxon>
        <taxon>Chaetomiaceae</taxon>
        <taxon>Dichotomopilus</taxon>
    </lineage>
</organism>
<reference evidence="1" key="2">
    <citation type="submission" date="2023-05" db="EMBL/GenBank/DDBJ databases">
        <authorList>
            <consortium name="Lawrence Berkeley National Laboratory"/>
            <person name="Steindorff A."/>
            <person name="Hensen N."/>
            <person name="Bonometti L."/>
            <person name="Westerberg I."/>
            <person name="Brannstrom I.O."/>
            <person name="Guillou S."/>
            <person name="Cros-Aarteil S."/>
            <person name="Calhoun S."/>
            <person name="Haridas S."/>
            <person name="Kuo A."/>
            <person name="Mondo S."/>
            <person name="Pangilinan J."/>
            <person name="Riley R."/>
            <person name="Labutti K."/>
            <person name="Andreopoulos B."/>
            <person name="Lipzen A."/>
            <person name="Chen C."/>
            <person name="Yanf M."/>
            <person name="Daum C."/>
            <person name="Ng V."/>
            <person name="Clum A."/>
            <person name="Ohm R."/>
            <person name="Martin F."/>
            <person name="Silar P."/>
            <person name="Natvig D."/>
            <person name="Lalanne C."/>
            <person name="Gautier V."/>
            <person name="Ament-Velasquez S.L."/>
            <person name="Kruys A."/>
            <person name="Hutchinson M.I."/>
            <person name="Powell A.J."/>
            <person name="Barry K."/>
            <person name="Miller A.N."/>
            <person name="Grigoriev I.V."/>
            <person name="Debuchy R."/>
            <person name="Gladieux P."/>
            <person name="Thoren M.H."/>
            <person name="Johannesson H."/>
        </authorList>
    </citation>
    <scope>NUCLEOTIDE SEQUENCE</scope>
    <source>
        <strain evidence="1">CBS 141.50</strain>
    </source>
</reference>
<feature type="non-terminal residue" evidence="1">
    <location>
        <position position="1"/>
    </location>
</feature>
<name>A0AAN6ZHE2_9PEZI</name>
<evidence type="ECO:0000313" key="1">
    <source>
        <dbReference type="EMBL" id="KAK4139265.1"/>
    </source>
</evidence>
<comment type="caution">
    <text evidence="1">The sequence shown here is derived from an EMBL/GenBank/DDBJ whole genome shotgun (WGS) entry which is preliminary data.</text>
</comment>
<evidence type="ECO:0000313" key="2">
    <source>
        <dbReference type="Proteomes" id="UP001302676"/>
    </source>
</evidence>
<dbReference type="Proteomes" id="UP001302676">
    <property type="component" value="Unassembled WGS sequence"/>
</dbReference>
<reference evidence="1" key="1">
    <citation type="journal article" date="2023" name="Mol. Phylogenet. Evol.">
        <title>Genome-scale phylogeny and comparative genomics of the fungal order Sordariales.</title>
        <authorList>
            <person name="Hensen N."/>
            <person name="Bonometti L."/>
            <person name="Westerberg I."/>
            <person name="Brannstrom I.O."/>
            <person name="Guillou S."/>
            <person name="Cros-Aarteil S."/>
            <person name="Calhoun S."/>
            <person name="Haridas S."/>
            <person name="Kuo A."/>
            <person name="Mondo S."/>
            <person name="Pangilinan J."/>
            <person name="Riley R."/>
            <person name="LaButti K."/>
            <person name="Andreopoulos B."/>
            <person name="Lipzen A."/>
            <person name="Chen C."/>
            <person name="Yan M."/>
            <person name="Daum C."/>
            <person name="Ng V."/>
            <person name="Clum A."/>
            <person name="Steindorff A."/>
            <person name="Ohm R.A."/>
            <person name="Martin F."/>
            <person name="Silar P."/>
            <person name="Natvig D.O."/>
            <person name="Lalanne C."/>
            <person name="Gautier V."/>
            <person name="Ament-Velasquez S.L."/>
            <person name="Kruys A."/>
            <person name="Hutchinson M.I."/>
            <person name="Powell A.J."/>
            <person name="Barry K."/>
            <person name="Miller A.N."/>
            <person name="Grigoriev I.V."/>
            <person name="Debuchy R."/>
            <person name="Gladieux P."/>
            <person name="Hiltunen Thoren M."/>
            <person name="Johannesson H."/>
        </authorList>
    </citation>
    <scope>NUCLEOTIDE SEQUENCE</scope>
    <source>
        <strain evidence="1">CBS 141.50</strain>
    </source>
</reference>
<protein>
    <submittedName>
        <fullName evidence="1">Uncharacterized protein</fullName>
    </submittedName>
</protein>
<dbReference type="GeneID" id="87815312"/>